<feature type="region of interest" description="Disordered" evidence="1">
    <location>
        <begin position="42"/>
        <end position="117"/>
    </location>
</feature>
<name>A0AAD3TCV7_NEPGR</name>
<dbReference type="Proteomes" id="UP001279734">
    <property type="component" value="Unassembled WGS sequence"/>
</dbReference>
<evidence type="ECO:0000313" key="3">
    <source>
        <dbReference type="Proteomes" id="UP001279734"/>
    </source>
</evidence>
<evidence type="ECO:0000256" key="1">
    <source>
        <dbReference type="SAM" id="MobiDB-lite"/>
    </source>
</evidence>
<gene>
    <name evidence="2" type="ORF">Nepgr_028309</name>
</gene>
<accession>A0AAD3TCV7</accession>
<proteinExistence type="predicted"/>
<feature type="compositionally biased region" description="Polar residues" evidence="1">
    <location>
        <begin position="107"/>
        <end position="117"/>
    </location>
</feature>
<dbReference type="EMBL" id="BSYO01000031">
    <property type="protein sequence ID" value="GMH26466.1"/>
    <property type="molecule type" value="Genomic_DNA"/>
</dbReference>
<sequence length="117" mass="13021">MGNSKPRFQQLTKFSTIQEELDEGANISARPTSPHSCVLQHVRSAISSASRPSAQMQRTEKKPYNQDPQIHQGSRDRKAARPRRSNGYILKRNKKHGGSNLKDPPKATNSLKGSRSA</sequence>
<protein>
    <submittedName>
        <fullName evidence="2">Uncharacterized protein</fullName>
    </submittedName>
</protein>
<comment type="caution">
    <text evidence="2">The sequence shown here is derived from an EMBL/GenBank/DDBJ whole genome shotgun (WGS) entry which is preliminary data.</text>
</comment>
<reference evidence="2" key="1">
    <citation type="submission" date="2023-05" db="EMBL/GenBank/DDBJ databases">
        <title>Nepenthes gracilis genome sequencing.</title>
        <authorList>
            <person name="Fukushima K."/>
        </authorList>
    </citation>
    <scope>NUCLEOTIDE SEQUENCE</scope>
    <source>
        <strain evidence="2">SING2019-196</strain>
    </source>
</reference>
<evidence type="ECO:0000313" key="2">
    <source>
        <dbReference type="EMBL" id="GMH26466.1"/>
    </source>
</evidence>
<dbReference type="AlphaFoldDB" id="A0AAD3TCV7"/>
<organism evidence="2 3">
    <name type="scientific">Nepenthes gracilis</name>
    <name type="common">Slender pitcher plant</name>
    <dbReference type="NCBI Taxonomy" id="150966"/>
    <lineage>
        <taxon>Eukaryota</taxon>
        <taxon>Viridiplantae</taxon>
        <taxon>Streptophyta</taxon>
        <taxon>Embryophyta</taxon>
        <taxon>Tracheophyta</taxon>
        <taxon>Spermatophyta</taxon>
        <taxon>Magnoliopsida</taxon>
        <taxon>eudicotyledons</taxon>
        <taxon>Gunneridae</taxon>
        <taxon>Pentapetalae</taxon>
        <taxon>Caryophyllales</taxon>
        <taxon>Nepenthaceae</taxon>
        <taxon>Nepenthes</taxon>
    </lineage>
</organism>
<feature type="compositionally biased region" description="Low complexity" evidence="1">
    <location>
        <begin position="43"/>
        <end position="54"/>
    </location>
</feature>
<keyword evidence="3" id="KW-1185">Reference proteome</keyword>